<evidence type="ECO:0000256" key="6">
    <source>
        <dbReference type="ARBA" id="ARBA00038861"/>
    </source>
</evidence>
<feature type="binding site" evidence="11">
    <location>
        <position position="71"/>
    </location>
    <ligand>
        <name>S-adenosyl-L-methionine</name>
        <dbReference type="ChEBI" id="CHEBI:59789"/>
    </ligand>
</feature>
<evidence type="ECO:0000256" key="5">
    <source>
        <dbReference type="ARBA" id="ARBA00037569"/>
    </source>
</evidence>
<evidence type="ECO:0000256" key="1">
    <source>
        <dbReference type="ARBA" id="ARBA00022552"/>
    </source>
</evidence>
<feature type="binding site" evidence="11">
    <location>
        <position position="53"/>
    </location>
    <ligand>
        <name>S-adenosyl-L-methionine</name>
        <dbReference type="ChEBI" id="CHEBI:59789"/>
    </ligand>
</feature>
<evidence type="ECO:0000259" key="13">
    <source>
        <dbReference type="Pfam" id="PF01728"/>
    </source>
</evidence>
<dbReference type="HAMAP" id="MF_01547">
    <property type="entry name" value="RNA_methyltr_E"/>
    <property type="match status" value="1"/>
</dbReference>
<evidence type="ECO:0000256" key="10">
    <source>
        <dbReference type="ARBA" id="ARBA00048970"/>
    </source>
</evidence>
<evidence type="ECO:0000256" key="7">
    <source>
        <dbReference type="ARBA" id="ARBA00041129"/>
    </source>
</evidence>
<dbReference type="InterPro" id="IPR029063">
    <property type="entry name" value="SAM-dependent_MTases_sf"/>
</dbReference>
<dbReference type="PANTHER" id="PTHR10920">
    <property type="entry name" value="RIBOSOMAL RNA METHYLTRANSFERASE"/>
    <property type="match status" value="1"/>
</dbReference>
<keyword evidence="4 11" id="KW-0949">S-adenosyl-L-methionine</keyword>
<dbReference type="Gene3D" id="3.40.50.150">
    <property type="entry name" value="Vaccinia Virus protein VP39"/>
    <property type="match status" value="1"/>
</dbReference>
<dbReference type="Pfam" id="PF01728">
    <property type="entry name" value="FtsJ"/>
    <property type="match status" value="1"/>
</dbReference>
<accession>A0A841RFT9</accession>
<dbReference type="GO" id="GO:0005737">
    <property type="term" value="C:cytoplasm"/>
    <property type="evidence" value="ECO:0007669"/>
    <property type="project" value="UniProtKB-SubCell"/>
</dbReference>
<dbReference type="RefSeq" id="WP_184748321.1">
    <property type="nucleotide sequence ID" value="NZ_JACHGJ010000009.1"/>
</dbReference>
<evidence type="ECO:0000313" key="14">
    <source>
        <dbReference type="EMBL" id="MBB6482087.1"/>
    </source>
</evidence>
<dbReference type="InterPro" id="IPR015507">
    <property type="entry name" value="rRNA-MeTfrase_E"/>
</dbReference>
<evidence type="ECO:0000256" key="11">
    <source>
        <dbReference type="HAMAP-Rule" id="MF_01547"/>
    </source>
</evidence>
<evidence type="ECO:0000256" key="8">
    <source>
        <dbReference type="ARBA" id="ARBA00041995"/>
    </source>
</evidence>
<keyword evidence="3 11" id="KW-0808">Transferase</keyword>
<keyword evidence="2 11" id="KW-0489">Methyltransferase</keyword>
<feature type="binding site" evidence="11">
    <location>
        <position position="112"/>
    </location>
    <ligand>
        <name>S-adenosyl-L-methionine</name>
        <dbReference type="ChEBI" id="CHEBI:59789"/>
    </ligand>
</feature>
<evidence type="ECO:0000256" key="4">
    <source>
        <dbReference type="ARBA" id="ARBA00022691"/>
    </source>
</evidence>
<name>A0A841RFT9_9SPIO</name>
<dbReference type="EMBL" id="JACHGJ010000009">
    <property type="protein sequence ID" value="MBB6482087.1"/>
    <property type="molecule type" value="Genomic_DNA"/>
</dbReference>
<evidence type="ECO:0000256" key="12">
    <source>
        <dbReference type="PIRSR" id="PIRSR005461-1"/>
    </source>
</evidence>
<comment type="subcellular location">
    <subcellularLocation>
        <location evidence="11">Cytoplasm</location>
    </subcellularLocation>
</comment>
<evidence type="ECO:0000256" key="3">
    <source>
        <dbReference type="ARBA" id="ARBA00022679"/>
    </source>
</evidence>
<comment type="function">
    <text evidence="5 11">Specifically methylates the uridine in position 2552 of 23S rRNA at the 2'-O position of the ribose in the fully assembled 50S ribosomal subunit.</text>
</comment>
<dbReference type="SUPFAM" id="SSF53335">
    <property type="entry name" value="S-adenosyl-L-methionine-dependent methyltransferases"/>
    <property type="match status" value="1"/>
</dbReference>
<sequence>MAKREKPDFYAEKARKEGYPARSVYKLEEIQKKFNIIRPGYKIIDVGASPGSWTMYALQQTKGQGLVVGADLKPMGLKKSYPNFFFMQGDIFEEETIGFLAEKGPYDTILSDAAPSTTGNRTIDTGRSYSLVERIIGLADPLLKKGGSMVVKIFQGGDEKDLLEYMRTLFASVKILKPKAVRKESFETYFIGLEYKGTESE</sequence>
<dbReference type="AlphaFoldDB" id="A0A841RFT9"/>
<reference evidence="14 15" key="1">
    <citation type="submission" date="2020-08" db="EMBL/GenBank/DDBJ databases">
        <title>Genomic Encyclopedia of Type Strains, Phase IV (KMG-IV): sequencing the most valuable type-strain genomes for metagenomic binning, comparative biology and taxonomic classification.</title>
        <authorList>
            <person name="Goeker M."/>
        </authorList>
    </citation>
    <scope>NUCLEOTIDE SEQUENCE [LARGE SCALE GENOMIC DNA]</scope>
    <source>
        <strain evidence="14 15">DSM 2461</strain>
    </source>
</reference>
<feature type="domain" description="Ribosomal RNA methyltransferase FtsJ" evidence="13">
    <location>
        <begin position="19"/>
        <end position="194"/>
    </location>
</feature>
<dbReference type="Proteomes" id="UP000587760">
    <property type="component" value="Unassembled WGS sequence"/>
</dbReference>
<feature type="active site" description="Proton acceptor" evidence="11 12">
    <location>
        <position position="152"/>
    </location>
</feature>
<dbReference type="GO" id="GO:0008650">
    <property type="term" value="F:rRNA (uridine-2'-O-)-methyltransferase activity"/>
    <property type="evidence" value="ECO:0007669"/>
    <property type="project" value="UniProtKB-UniRule"/>
</dbReference>
<proteinExistence type="inferred from homology"/>
<organism evidence="14 15">
    <name type="scientific">Spirochaeta isovalerica</name>
    <dbReference type="NCBI Taxonomy" id="150"/>
    <lineage>
        <taxon>Bacteria</taxon>
        <taxon>Pseudomonadati</taxon>
        <taxon>Spirochaetota</taxon>
        <taxon>Spirochaetia</taxon>
        <taxon>Spirochaetales</taxon>
        <taxon>Spirochaetaceae</taxon>
        <taxon>Spirochaeta</taxon>
    </lineage>
</organism>
<gene>
    <name evidence="11" type="primary">rlmE</name>
    <name evidence="11" type="synonym">ftsJ</name>
    <name evidence="11" type="synonym">rrmJ</name>
    <name evidence="14" type="ORF">HNR50_003775</name>
</gene>
<evidence type="ECO:0000256" key="9">
    <source>
        <dbReference type="ARBA" id="ARBA00042745"/>
    </source>
</evidence>
<dbReference type="EC" id="2.1.1.166" evidence="6 11"/>
<dbReference type="PIRSF" id="PIRSF005461">
    <property type="entry name" value="23S_rRNA_mtase"/>
    <property type="match status" value="1"/>
</dbReference>
<dbReference type="PANTHER" id="PTHR10920:SF18">
    <property type="entry name" value="RRNA METHYLTRANSFERASE 2, MITOCHONDRIAL"/>
    <property type="match status" value="1"/>
</dbReference>
<feature type="binding site" evidence="11">
    <location>
        <position position="90"/>
    </location>
    <ligand>
        <name>S-adenosyl-L-methionine</name>
        <dbReference type="ChEBI" id="CHEBI:59789"/>
    </ligand>
</feature>
<evidence type="ECO:0000313" key="15">
    <source>
        <dbReference type="Proteomes" id="UP000587760"/>
    </source>
</evidence>
<dbReference type="InterPro" id="IPR002877">
    <property type="entry name" value="RNA_MeTrfase_FtsJ_dom"/>
</dbReference>
<feature type="binding site" evidence="11">
    <location>
        <position position="51"/>
    </location>
    <ligand>
        <name>S-adenosyl-L-methionine</name>
        <dbReference type="ChEBI" id="CHEBI:59789"/>
    </ligand>
</feature>
<keyword evidence="1 11" id="KW-0698">rRNA processing</keyword>
<comment type="caution">
    <text evidence="14">The sequence shown here is derived from an EMBL/GenBank/DDBJ whole genome shotgun (WGS) entry which is preliminary data.</text>
</comment>
<comment type="catalytic activity">
    <reaction evidence="10 11">
        <text>uridine(2552) in 23S rRNA + S-adenosyl-L-methionine = 2'-O-methyluridine(2552) in 23S rRNA + S-adenosyl-L-homocysteine + H(+)</text>
        <dbReference type="Rhea" id="RHEA:42720"/>
        <dbReference type="Rhea" id="RHEA-COMP:10202"/>
        <dbReference type="Rhea" id="RHEA-COMP:10203"/>
        <dbReference type="ChEBI" id="CHEBI:15378"/>
        <dbReference type="ChEBI" id="CHEBI:57856"/>
        <dbReference type="ChEBI" id="CHEBI:59789"/>
        <dbReference type="ChEBI" id="CHEBI:65315"/>
        <dbReference type="ChEBI" id="CHEBI:74478"/>
        <dbReference type="EC" id="2.1.1.166"/>
    </reaction>
</comment>
<dbReference type="InterPro" id="IPR050082">
    <property type="entry name" value="RNA_methyltr_RlmE"/>
</dbReference>
<comment type="similarity">
    <text evidence="11">Belongs to the class I-like SAM-binding methyltransferase superfamily. RNA methyltransferase RlmE family.</text>
</comment>
<keyword evidence="11" id="KW-0963">Cytoplasm</keyword>
<evidence type="ECO:0000256" key="2">
    <source>
        <dbReference type="ARBA" id="ARBA00022603"/>
    </source>
</evidence>
<protein>
    <recommendedName>
        <fullName evidence="7 11">Ribosomal RNA large subunit methyltransferase E</fullName>
        <ecNumber evidence="6 11">2.1.1.166</ecNumber>
    </recommendedName>
    <alternativeName>
        <fullName evidence="9 11">23S rRNA Um2552 methyltransferase</fullName>
    </alternativeName>
    <alternativeName>
        <fullName evidence="8 11">rRNA (uridine-2'-O-)-methyltransferase</fullName>
    </alternativeName>
</protein>
<keyword evidence="15" id="KW-1185">Reference proteome</keyword>